<dbReference type="InterPro" id="IPR024079">
    <property type="entry name" value="MetalloPept_cat_dom_sf"/>
</dbReference>
<evidence type="ECO:0000256" key="5">
    <source>
        <dbReference type="PROSITE-ProRule" id="PRU00276"/>
    </source>
</evidence>
<dbReference type="InterPro" id="IPR001590">
    <property type="entry name" value="Peptidase_M12B"/>
</dbReference>
<dbReference type="EMBL" id="JO841846">
    <property type="protein sequence ID" value="AEO33463.1"/>
    <property type="molecule type" value="mRNA"/>
</dbReference>
<comment type="caution">
    <text evidence="5">Lacks conserved residue(s) required for the propagation of feature annotation.</text>
</comment>
<dbReference type="AlphaFoldDB" id="G3MIZ5"/>
<name>G3MIZ5_AMBMU</name>
<evidence type="ECO:0000256" key="6">
    <source>
        <dbReference type="SAM" id="MobiDB-lite"/>
    </source>
</evidence>
<dbReference type="Gene3D" id="3.40.390.10">
    <property type="entry name" value="Collagenase (Catalytic Domain)"/>
    <property type="match status" value="1"/>
</dbReference>
<dbReference type="GO" id="GO:0004222">
    <property type="term" value="F:metalloendopeptidase activity"/>
    <property type="evidence" value="ECO:0007669"/>
    <property type="project" value="InterPro"/>
</dbReference>
<keyword evidence="1" id="KW-0645">Protease</keyword>
<organism evidence="8">
    <name type="scientific">Amblyomma maculatum</name>
    <name type="common">Gulf Coast tick</name>
    <dbReference type="NCBI Taxonomy" id="34609"/>
    <lineage>
        <taxon>Eukaryota</taxon>
        <taxon>Metazoa</taxon>
        <taxon>Ecdysozoa</taxon>
        <taxon>Arthropoda</taxon>
        <taxon>Chelicerata</taxon>
        <taxon>Arachnida</taxon>
        <taxon>Acari</taxon>
        <taxon>Parasitiformes</taxon>
        <taxon>Ixodida</taxon>
        <taxon>Ixodoidea</taxon>
        <taxon>Ixodidae</taxon>
        <taxon>Amblyomminae</taxon>
        <taxon>Amblyomma</taxon>
    </lineage>
</organism>
<dbReference type="PANTHER" id="PTHR11905:SF159">
    <property type="entry name" value="ADAM METALLOPROTEASE"/>
    <property type="match status" value="1"/>
</dbReference>
<keyword evidence="3" id="KW-0862">Zinc</keyword>
<dbReference type="GO" id="GO:0006509">
    <property type="term" value="P:membrane protein ectodomain proteolysis"/>
    <property type="evidence" value="ECO:0007669"/>
    <property type="project" value="TreeGrafter"/>
</dbReference>
<keyword evidence="4" id="KW-0482">Metalloprotease</keyword>
<feature type="compositionally biased region" description="Polar residues" evidence="6">
    <location>
        <begin position="134"/>
        <end position="146"/>
    </location>
</feature>
<evidence type="ECO:0000256" key="4">
    <source>
        <dbReference type="ARBA" id="ARBA00023049"/>
    </source>
</evidence>
<evidence type="ECO:0000256" key="2">
    <source>
        <dbReference type="ARBA" id="ARBA00022801"/>
    </source>
</evidence>
<feature type="compositionally biased region" description="Basic and acidic residues" evidence="6">
    <location>
        <begin position="120"/>
        <end position="129"/>
    </location>
</feature>
<evidence type="ECO:0000256" key="1">
    <source>
        <dbReference type="ARBA" id="ARBA00022670"/>
    </source>
</evidence>
<feature type="domain" description="Peptidase M12B" evidence="7">
    <location>
        <begin position="202"/>
        <end position="397"/>
    </location>
</feature>
<dbReference type="PROSITE" id="PS50215">
    <property type="entry name" value="ADAM_MEPRO"/>
    <property type="match status" value="1"/>
</dbReference>
<reference evidence="8" key="1">
    <citation type="journal article" date="2011" name="PLoS ONE">
        <title>A deep insight into the sialotranscriptome of the gulf coast tick, Amblyomma maculatum.</title>
        <authorList>
            <person name="Karim S."/>
            <person name="Singh P."/>
            <person name="Ribeiro J.M."/>
        </authorList>
    </citation>
    <scope>NUCLEOTIDE SEQUENCE</scope>
    <source>
        <tissue evidence="8">Salivary gland</tissue>
    </source>
</reference>
<protein>
    <recommendedName>
        <fullName evidence="7">Peptidase M12B domain-containing protein</fullName>
    </recommendedName>
</protein>
<proteinExistence type="evidence at transcript level"/>
<dbReference type="SUPFAM" id="SSF55486">
    <property type="entry name" value="Metalloproteases ('zincins'), catalytic domain"/>
    <property type="match status" value="1"/>
</dbReference>
<feature type="region of interest" description="Disordered" evidence="6">
    <location>
        <begin position="172"/>
        <end position="191"/>
    </location>
</feature>
<feature type="compositionally biased region" description="Polar residues" evidence="6">
    <location>
        <begin position="34"/>
        <end position="52"/>
    </location>
</feature>
<feature type="compositionally biased region" description="Basic and acidic residues" evidence="6">
    <location>
        <begin position="62"/>
        <end position="86"/>
    </location>
</feature>
<feature type="non-terminal residue" evidence="8">
    <location>
        <position position="1"/>
    </location>
</feature>
<evidence type="ECO:0000256" key="3">
    <source>
        <dbReference type="ARBA" id="ARBA00022833"/>
    </source>
</evidence>
<feature type="compositionally biased region" description="Low complexity" evidence="6">
    <location>
        <begin position="176"/>
        <end position="187"/>
    </location>
</feature>
<feature type="region of interest" description="Disordered" evidence="6">
    <location>
        <begin position="16"/>
        <end position="146"/>
    </location>
</feature>
<dbReference type="PANTHER" id="PTHR11905">
    <property type="entry name" value="ADAM A DISINTEGRIN AND METALLOPROTEASE DOMAIN"/>
    <property type="match status" value="1"/>
</dbReference>
<accession>G3MIZ5</accession>
<dbReference type="Pfam" id="PF01421">
    <property type="entry name" value="Reprolysin"/>
    <property type="match status" value="1"/>
</dbReference>
<keyword evidence="2" id="KW-0378">Hydrolase</keyword>
<evidence type="ECO:0000313" key="8">
    <source>
        <dbReference type="EMBL" id="AEO33463.1"/>
    </source>
</evidence>
<evidence type="ECO:0000259" key="7">
    <source>
        <dbReference type="PROSITE" id="PS50215"/>
    </source>
</evidence>
<sequence length="529" mass="58230">AVVLQHFLYHVAASENAGNDNSPITEKENDKASDLSTTKFSDGANAGNTNVDVSAVEASDAMQKESKPDSPKKDASTTTSESDKSKLVANETALAEKSGNTSTSHMAQVAEKGTQAESLEADKAEEMTREAPQVGNSTKAHNHQTKNQNYEQWTTATAENATMEIATMENTTKEASTQNTNTTGNSSERVTSEKGVNISANVFVYYDLDYEMEAYLRDQGDCKEVESYLKALLNSAELRFKPLENGSVKLIFAGSKLLSHHETTDIRVLQGDSLTVSTLYMFQRFIQNHGPAHSNADIFVYISNRTMISEYDGTSTSVGYAYESGACTNNNVVVVRDNASGYTGSSSLAQKIALMLGATWDVNRTEVGCMKEDGYLLSAYNASGKHYNMSMCSQRDMLANITSKRKTIPTCLNKTETKPQSKKLPSEMFQTREYCRGYYSKNPLIQDCSKEQRTTAHLGQCRFCCSNTTLLYKPAIDIVAPDGTKCGNQQICVSGECIIDPRMYHWANRNAFQVPQLISFRPFNSTNVL</sequence>